<evidence type="ECO:0000313" key="4">
    <source>
        <dbReference type="Proteomes" id="UP000004263"/>
    </source>
</evidence>
<name>Q1N0P5_9GAMM</name>
<sequence length="327" mass="36495">MSSIQYQAPQLPWSNGQQERLFKLVLIALLAVTVILGIVIPSIQLPEIERHKAEELPPQLARVIKRKKETPKPKPVPKVQEKPKPEKIEKKAEVKAKPKPVPKVVAKPKPKPKPKAVPKKERTPERVKAAKEKAKKLIADFSDNLSEMRSMADDMTRLVDNSALTNAGAAATTVGTVVDTNAVERVSGVDESKLTRETGAENLQVAERDTTEVEELPQEALADNTRAQEKTPGMARSQMDIRRVFEQNKSRFDRIYRRALRSNPVLQGTVTLGITVAASGEVKDCIVKESELDDKKVMRRMTMTCKMLAFDRASAEDEFEFPLTFAP</sequence>
<keyword evidence="2" id="KW-1133">Transmembrane helix</keyword>
<feature type="compositionally biased region" description="Basic and acidic residues" evidence="1">
    <location>
        <begin position="118"/>
        <end position="128"/>
    </location>
</feature>
<feature type="transmembrane region" description="Helical" evidence="2">
    <location>
        <begin position="21"/>
        <end position="43"/>
    </location>
</feature>
<reference evidence="3 4" key="1">
    <citation type="submission" date="2006-03" db="EMBL/GenBank/DDBJ databases">
        <authorList>
            <person name="Pinhassi J."/>
            <person name="Pedros-Alio C."/>
            <person name="Ferriera S."/>
            <person name="Johnson J."/>
            <person name="Kravitz S."/>
            <person name="Halpern A."/>
            <person name="Remington K."/>
            <person name="Beeson K."/>
            <person name="Tran B."/>
            <person name="Rogers Y.-H."/>
            <person name="Friedman R."/>
            <person name="Venter J.C."/>
        </authorList>
    </citation>
    <scope>NUCLEOTIDE SEQUENCE [LARGE SCALE GENOMIC DNA]</scope>
    <source>
        <strain evidence="3 4">RED65</strain>
    </source>
</reference>
<dbReference type="HOGENOM" id="CLU_074088_0_0_6"/>
<evidence type="ECO:0000313" key="3">
    <source>
        <dbReference type="EMBL" id="EAT11788.1"/>
    </source>
</evidence>
<evidence type="ECO:0000256" key="1">
    <source>
        <dbReference type="SAM" id="MobiDB-lite"/>
    </source>
</evidence>
<proteinExistence type="predicted"/>
<comment type="caution">
    <text evidence="3">The sequence shown here is derived from an EMBL/GenBank/DDBJ whole genome shotgun (WGS) entry which is preliminary data.</text>
</comment>
<gene>
    <name evidence="3" type="ORF">RED65_05359</name>
</gene>
<feature type="region of interest" description="Disordered" evidence="1">
    <location>
        <begin position="59"/>
        <end position="128"/>
    </location>
</feature>
<keyword evidence="4" id="KW-1185">Reference proteome</keyword>
<dbReference type="InterPro" id="IPR049806">
    <property type="entry name" value="MasK-like_C"/>
</dbReference>
<dbReference type="STRING" id="207949.RED65_05359"/>
<dbReference type="EMBL" id="AAQH01000013">
    <property type="protein sequence ID" value="EAT11788.1"/>
    <property type="molecule type" value="Genomic_DNA"/>
</dbReference>
<dbReference type="OrthoDB" id="7057177at2"/>
<organism evidence="3 4">
    <name type="scientific">Bermanella marisrubri</name>
    <dbReference type="NCBI Taxonomy" id="207949"/>
    <lineage>
        <taxon>Bacteria</taxon>
        <taxon>Pseudomonadati</taxon>
        <taxon>Pseudomonadota</taxon>
        <taxon>Gammaproteobacteria</taxon>
        <taxon>Oceanospirillales</taxon>
        <taxon>Oceanospirillaceae</taxon>
        <taxon>Bermanella</taxon>
    </lineage>
</organism>
<dbReference type="SUPFAM" id="SSF74653">
    <property type="entry name" value="TolA/TonB C-terminal domain"/>
    <property type="match status" value="1"/>
</dbReference>
<feature type="compositionally biased region" description="Basic and acidic residues" evidence="1">
    <location>
        <begin position="79"/>
        <end position="96"/>
    </location>
</feature>
<dbReference type="NCBIfam" id="NF033768">
    <property type="entry name" value="myxo_SS_tail"/>
    <property type="match status" value="1"/>
</dbReference>
<keyword evidence="2" id="KW-0472">Membrane</keyword>
<keyword evidence="2" id="KW-0812">Transmembrane</keyword>
<feature type="compositionally biased region" description="Basic residues" evidence="1">
    <location>
        <begin position="106"/>
        <end position="117"/>
    </location>
</feature>
<dbReference type="Proteomes" id="UP000004263">
    <property type="component" value="Unassembled WGS sequence"/>
</dbReference>
<dbReference type="RefSeq" id="WP_007016389.1">
    <property type="nucleotide sequence ID" value="NZ_AAQH01000013.1"/>
</dbReference>
<protein>
    <submittedName>
        <fullName evidence="3">Uncharacterized protein</fullName>
    </submittedName>
</protein>
<dbReference type="AlphaFoldDB" id="Q1N0P5"/>
<accession>Q1N0P5</accession>
<evidence type="ECO:0000256" key="2">
    <source>
        <dbReference type="SAM" id="Phobius"/>
    </source>
</evidence>